<accession>A0A9D0ZII5</accession>
<dbReference type="AlphaFoldDB" id="A0A9D0ZII5"/>
<name>A0A9D0ZII5_9FIRM</name>
<keyword evidence="1" id="KW-0732">Signal</keyword>
<dbReference type="EMBL" id="DVFW01000045">
    <property type="protein sequence ID" value="HIQ81288.1"/>
    <property type="molecule type" value="Genomic_DNA"/>
</dbReference>
<evidence type="ECO:0000256" key="1">
    <source>
        <dbReference type="SAM" id="SignalP"/>
    </source>
</evidence>
<proteinExistence type="predicted"/>
<protein>
    <recommendedName>
        <fullName evidence="4">Lipoprotein</fullName>
    </recommendedName>
</protein>
<reference evidence="2" key="1">
    <citation type="submission" date="2020-10" db="EMBL/GenBank/DDBJ databases">
        <authorList>
            <person name="Gilroy R."/>
        </authorList>
    </citation>
    <scope>NUCLEOTIDE SEQUENCE</scope>
    <source>
        <strain evidence="2">ChiSjej1B19-3389</strain>
    </source>
</reference>
<reference evidence="2" key="2">
    <citation type="journal article" date="2021" name="PeerJ">
        <title>Extensive microbial diversity within the chicken gut microbiome revealed by metagenomics and culture.</title>
        <authorList>
            <person name="Gilroy R."/>
            <person name="Ravi A."/>
            <person name="Getino M."/>
            <person name="Pursley I."/>
            <person name="Horton D.L."/>
            <person name="Alikhan N.F."/>
            <person name="Baker D."/>
            <person name="Gharbi K."/>
            <person name="Hall N."/>
            <person name="Watson M."/>
            <person name="Adriaenssens E.M."/>
            <person name="Foster-Nyarko E."/>
            <person name="Jarju S."/>
            <person name="Secka A."/>
            <person name="Antonio M."/>
            <person name="Oren A."/>
            <person name="Chaudhuri R.R."/>
            <person name="La Ragione R."/>
            <person name="Hildebrand F."/>
            <person name="Pallen M.J."/>
        </authorList>
    </citation>
    <scope>NUCLEOTIDE SEQUENCE</scope>
    <source>
        <strain evidence="2">ChiSjej1B19-3389</strain>
    </source>
</reference>
<dbReference type="Proteomes" id="UP000886787">
    <property type="component" value="Unassembled WGS sequence"/>
</dbReference>
<evidence type="ECO:0008006" key="4">
    <source>
        <dbReference type="Google" id="ProtNLM"/>
    </source>
</evidence>
<feature type="signal peptide" evidence="1">
    <location>
        <begin position="1"/>
        <end position="23"/>
    </location>
</feature>
<comment type="caution">
    <text evidence="2">The sequence shown here is derived from an EMBL/GenBank/DDBJ whole genome shotgun (WGS) entry which is preliminary data.</text>
</comment>
<evidence type="ECO:0000313" key="3">
    <source>
        <dbReference type="Proteomes" id="UP000886787"/>
    </source>
</evidence>
<dbReference type="PROSITE" id="PS51257">
    <property type="entry name" value="PROKAR_LIPOPROTEIN"/>
    <property type="match status" value="1"/>
</dbReference>
<feature type="chain" id="PRO_5039037741" description="Lipoprotein" evidence="1">
    <location>
        <begin position="24"/>
        <end position="164"/>
    </location>
</feature>
<organism evidence="2 3">
    <name type="scientific">Candidatus Scatavimonas merdigallinarum</name>
    <dbReference type="NCBI Taxonomy" id="2840914"/>
    <lineage>
        <taxon>Bacteria</taxon>
        <taxon>Bacillati</taxon>
        <taxon>Bacillota</taxon>
        <taxon>Clostridia</taxon>
        <taxon>Eubacteriales</taxon>
        <taxon>Oscillospiraceae</taxon>
        <taxon>Oscillospiraceae incertae sedis</taxon>
        <taxon>Candidatus Scatavimonas</taxon>
    </lineage>
</organism>
<evidence type="ECO:0000313" key="2">
    <source>
        <dbReference type="EMBL" id="HIQ81288.1"/>
    </source>
</evidence>
<gene>
    <name evidence="2" type="ORF">IAD32_08420</name>
</gene>
<sequence>MKKMIAFCLLAVAMLSFSGCASAPQSLSDAVKVADMDSKYGLTQMCKDLREKEYIPEEGVQMKADVIGAQVGYRFTTEFNSSAITLELYEFDTKNLNNDAKDIISQVEKDGQFNMLDFSMVPATMSDNGKYMMIYRDNKITGDNPDEQNVQRKEDVTKIFNSAE</sequence>